<comment type="caution">
    <text evidence="2">The sequence shown here is derived from an EMBL/GenBank/DDBJ whole genome shotgun (WGS) entry which is preliminary data.</text>
</comment>
<sequence>MGAETLVFFSFVAARTVIVALVSELVNPRAGAMTPAYVRQASDSEHEERGGPMGAVTWQGKRSISVETVPDRRDGSRDSPGAPR</sequence>
<keyword evidence="3" id="KW-1185">Reference proteome</keyword>
<accession>A0ABS7I275</accession>
<protein>
    <recommendedName>
        <fullName evidence="4">Secreted protein</fullName>
    </recommendedName>
</protein>
<evidence type="ECO:0000313" key="2">
    <source>
        <dbReference type="EMBL" id="MBW9111423.1"/>
    </source>
</evidence>
<reference evidence="2 3" key="1">
    <citation type="journal article" date="2021" name="MBio">
        <title>Poor Competitiveness of Bradyrhizobium in Pigeon Pea Root Colonization in Indian Soils.</title>
        <authorList>
            <person name="Chalasani D."/>
            <person name="Basu A."/>
            <person name="Pullabhotla S.V.S.R.N."/>
            <person name="Jorrin B."/>
            <person name="Neal A.L."/>
            <person name="Poole P.S."/>
            <person name="Podile A.R."/>
            <person name="Tkacz A."/>
        </authorList>
    </citation>
    <scope>NUCLEOTIDE SEQUENCE [LARGE SCALE GENOMIC DNA]</scope>
    <source>
        <strain evidence="2 3">HU12</strain>
    </source>
</reference>
<gene>
    <name evidence="2" type="ORF">JNB61_16750</name>
</gene>
<name>A0ABS7I275_9MICO</name>
<evidence type="ECO:0008006" key="4">
    <source>
        <dbReference type="Google" id="ProtNLM"/>
    </source>
</evidence>
<feature type="region of interest" description="Disordered" evidence="1">
    <location>
        <begin position="41"/>
        <end position="84"/>
    </location>
</feature>
<proteinExistence type="predicted"/>
<organism evidence="2 3">
    <name type="scientific">Microbacterium ureisolvens</name>
    <dbReference type="NCBI Taxonomy" id="2781186"/>
    <lineage>
        <taxon>Bacteria</taxon>
        <taxon>Bacillati</taxon>
        <taxon>Actinomycetota</taxon>
        <taxon>Actinomycetes</taxon>
        <taxon>Micrococcales</taxon>
        <taxon>Microbacteriaceae</taxon>
        <taxon>Microbacterium</taxon>
    </lineage>
</organism>
<evidence type="ECO:0000313" key="3">
    <source>
        <dbReference type="Proteomes" id="UP000777440"/>
    </source>
</evidence>
<dbReference type="EMBL" id="JAEUAX010000011">
    <property type="protein sequence ID" value="MBW9111423.1"/>
    <property type="molecule type" value="Genomic_DNA"/>
</dbReference>
<dbReference type="Proteomes" id="UP000777440">
    <property type="component" value="Unassembled WGS sequence"/>
</dbReference>
<evidence type="ECO:0000256" key="1">
    <source>
        <dbReference type="SAM" id="MobiDB-lite"/>
    </source>
</evidence>